<name>A0A6A5XFB1_9PLEO</name>
<feature type="compositionally biased region" description="Acidic residues" evidence="1">
    <location>
        <begin position="490"/>
        <end position="533"/>
    </location>
</feature>
<feature type="compositionally biased region" description="Low complexity" evidence="1">
    <location>
        <begin position="93"/>
        <end position="112"/>
    </location>
</feature>
<evidence type="ECO:0000256" key="1">
    <source>
        <dbReference type="SAM" id="MobiDB-lite"/>
    </source>
</evidence>
<dbReference type="Proteomes" id="UP000799778">
    <property type="component" value="Unassembled WGS sequence"/>
</dbReference>
<dbReference type="GeneID" id="54291756"/>
<gene>
    <name evidence="3" type="ORF">BU24DRAFT_52309</name>
</gene>
<feature type="compositionally biased region" description="Basic and acidic residues" evidence="1">
    <location>
        <begin position="76"/>
        <end position="85"/>
    </location>
</feature>
<evidence type="ECO:0000259" key="2">
    <source>
        <dbReference type="Pfam" id="PF10180"/>
    </source>
</evidence>
<organism evidence="3 4">
    <name type="scientific">Aaosphaeria arxii CBS 175.79</name>
    <dbReference type="NCBI Taxonomy" id="1450172"/>
    <lineage>
        <taxon>Eukaryota</taxon>
        <taxon>Fungi</taxon>
        <taxon>Dikarya</taxon>
        <taxon>Ascomycota</taxon>
        <taxon>Pezizomycotina</taxon>
        <taxon>Dothideomycetes</taxon>
        <taxon>Pleosporomycetidae</taxon>
        <taxon>Pleosporales</taxon>
        <taxon>Pleosporales incertae sedis</taxon>
        <taxon>Aaosphaeria</taxon>
    </lineage>
</organism>
<accession>A0A6A5XFB1</accession>
<dbReference type="InterPro" id="IPR019327">
    <property type="entry name" value="WKF"/>
</dbReference>
<proteinExistence type="predicted"/>
<feature type="compositionally biased region" description="Polar residues" evidence="1">
    <location>
        <begin position="174"/>
        <end position="192"/>
    </location>
</feature>
<feature type="compositionally biased region" description="Acidic residues" evidence="1">
    <location>
        <begin position="557"/>
        <end position="571"/>
    </location>
</feature>
<protein>
    <recommendedName>
        <fullName evidence="2">WKF domain-containing protein</fullName>
    </recommendedName>
</protein>
<dbReference type="PANTHER" id="PTHR22306:SF2">
    <property type="entry name" value="CHROMOSOME 7 OPEN READING FRAME 50"/>
    <property type="match status" value="1"/>
</dbReference>
<dbReference type="RefSeq" id="XP_033379403.1">
    <property type="nucleotide sequence ID" value="XM_033534359.1"/>
</dbReference>
<evidence type="ECO:0000313" key="4">
    <source>
        <dbReference type="Proteomes" id="UP000799778"/>
    </source>
</evidence>
<feature type="region of interest" description="Disordered" evidence="1">
    <location>
        <begin position="18"/>
        <end position="303"/>
    </location>
</feature>
<dbReference type="AlphaFoldDB" id="A0A6A5XFB1"/>
<feature type="compositionally biased region" description="Polar residues" evidence="1">
    <location>
        <begin position="200"/>
        <end position="216"/>
    </location>
</feature>
<dbReference type="OrthoDB" id="10261563at2759"/>
<keyword evidence="4" id="KW-1185">Reference proteome</keyword>
<evidence type="ECO:0000313" key="3">
    <source>
        <dbReference type="EMBL" id="KAF2011064.1"/>
    </source>
</evidence>
<feature type="compositionally biased region" description="Polar residues" evidence="1">
    <location>
        <begin position="152"/>
        <end position="161"/>
    </location>
</feature>
<dbReference type="EMBL" id="ML978075">
    <property type="protein sequence ID" value="KAF2011064.1"/>
    <property type="molecule type" value="Genomic_DNA"/>
</dbReference>
<feature type="compositionally biased region" description="Low complexity" evidence="1">
    <location>
        <begin position="534"/>
        <end position="546"/>
    </location>
</feature>
<dbReference type="PANTHER" id="PTHR22306">
    <property type="entry name" value="CHROMOSOME 7 OPEN READING FRAME 50"/>
    <property type="match status" value="1"/>
</dbReference>
<dbReference type="Pfam" id="PF10180">
    <property type="entry name" value="WKF"/>
    <property type="match status" value="1"/>
</dbReference>
<feature type="domain" description="WKF" evidence="2">
    <location>
        <begin position="312"/>
        <end position="374"/>
    </location>
</feature>
<sequence>MAQDSNFVPAWKRLGLKLRSDGQSGDTAPDVNEPQNTARRSIEQRNGPKSGNEDSVPHVVPTEIGTPSKLGKRKHVDNSAEEQHQTPKKSKTKQSSPESAPIAPAVDPVAAAKSTPQAGNSKGDPNYRKKKTKRPTGGSSGESRRLDDGSTLLPSTENGYSASLRLATPEQARFNPSSSHEASNATLHSSPSRADRRKSVTFTPDTKTSDGNSAQNLFKKWVSEQKSEEGGFSSAEVNQFAPPPKSHPANDMPTSQPVRTEEASKKKKQKKNNGKADNKTPTDSQTAKSGTDSQPRDTNVSKGKKDFSLYTSYLTQYHEDRDNWKFNKAKQNSLLDNALNIFRIPNEHMDALVAYVQGLKGASLVDRLIERCETKIKELDGMSPKTALTDEEARDFARLEALDDQLSREKRRRQTNADLEQIAGHPFPEAFVGRLERRRAAALLEALNMSSPFAPKEPLKQPVAHLKFGDDTPMPLVRNSQKRKSRTDISSDESSSDSSSEDSSSDESSSEDPSSDESSSEEDSDESDSEASSDADGPASASSDGDSSSDKNASDKEDAESTDSESEDDSD</sequence>
<reference evidence="3" key="1">
    <citation type="journal article" date="2020" name="Stud. Mycol.">
        <title>101 Dothideomycetes genomes: a test case for predicting lifestyles and emergence of pathogens.</title>
        <authorList>
            <person name="Haridas S."/>
            <person name="Albert R."/>
            <person name="Binder M."/>
            <person name="Bloem J."/>
            <person name="Labutti K."/>
            <person name="Salamov A."/>
            <person name="Andreopoulos B."/>
            <person name="Baker S."/>
            <person name="Barry K."/>
            <person name="Bills G."/>
            <person name="Bluhm B."/>
            <person name="Cannon C."/>
            <person name="Castanera R."/>
            <person name="Culley D."/>
            <person name="Daum C."/>
            <person name="Ezra D."/>
            <person name="Gonzalez J."/>
            <person name="Henrissat B."/>
            <person name="Kuo A."/>
            <person name="Liang C."/>
            <person name="Lipzen A."/>
            <person name="Lutzoni F."/>
            <person name="Magnuson J."/>
            <person name="Mondo S."/>
            <person name="Nolan M."/>
            <person name="Ohm R."/>
            <person name="Pangilinan J."/>
            <person name="Park H.-J."/>
            <person name="Ramirez L."/>
            <person name="Alfaro M."/>
            <person name="Sun H."/>
            <person name="Tritt A."/>
            <person name="Yoshinaga Y."/>
            <person name="Zwiers L.-H."/>
            <person name="Turgeon B."/>
            <person name="Goodwin S."/>
            <person name="Spatafora J."/>
            <person name="Crous P."/>
            <person name="Grigoriev I."/>
        </authorList>
    </citation>
    <scope>NUCLEOTIDE SEQUENCE</scope>
    <source>
        <strain evidence="3">CBS 175.79</strain>
    </source>
</reference>
<feature type="compositionally biased region" description="Polar residues" evidence="1">
    <location>
        <begin position="281"/>
        <end position="301"/>
    </location>
</feature>
<feature type="region of interest" description="Disordered" evidence="1">
    <location>
        <begin position="465"/>
        <end position="571"/>
    </location>
</feature>